<protein>
    <recommendedName>
        <fullName evidence="6">Tissue inhibitor of metalloproteinase</fullName>
    </recommendedName>
</protein>
<dbReference type="SUPFAM" id="SSF50242">
    <property type="entry name" value="TIMP-like"/>
    <property type="match status" value="1"/>
</dbReference>
<evidence type="ECO:0000313" key="5">
    <source>
        <dbReference type="Proteomes" id="UP001596337"/>
    </source>
</evidence>
<gene>
    <name evidence="4" type="ORF">ACFQGD_02910</name>
</gene>
<feature type="transmembrane region" description="Helical" evidence="2">
    <location>
        <begin position="175"/>
        <end position="196"/>
    </location>
</feature>
<dbReference type="RefSeq" id="WP_345407017.1">
    <property type="nucleotide sequence ID" value="NZ_BAABLA010000123.1"/>
</dbReference>
<evidence type="ECO:0000313" key="4">
    <source>
        <dbReference type="EMBL" id="MFC6866087.1"/>
    </source>
</evidence>
<keyword evidence="5" id="KW-1185">Reference proteome</keyword>
<accession>A0ABW2BV49</accession>
<comment type="caution">
    <text evidence="4">The sequence shown here is derived from an EMBL/GenBank/DDBJ whole genome shotgun (WGS) entry which is preliminary data.</text>
</comment>
<keyword evidence="2" id="KW-1133">Transmembrane helix</keyword>
<dbReference type="EMBL" id="JBHSXX010000001">
    <property type="protein sequence ID" value="MFC6866087.1"/>
    <property type="molecule type" value="Genomic_DNA"/>
</dbReference>
<sequence>MIRTRTIGAVLATTALAGLLQLVTTLGAAPALACTCAPMTDAEFADSADVIFAGTLLDRREPDQGGTVSSTDPVTLTFAVSEVYKGQVGTMTQVRTARSGASCGLEIDGEGPFLVFTQFGKKGLTASLCGGTRDLPETVPAVIGEGRPPAGSGGTEKVTHEEATGTQADADTETAWLWAIGGVAALGLAGWLGIYLRRRGTTDSDN</sequence>
<evidence type="ECO:0008006" key="6">
    <source>
        <dbReference type="Google" id="ProtNLM"/>
    </source>
</evidence>
<keyword evidence="2" id="KW-0812">Transmembrane</keyword>
<dbReference type="Gene3D" id="2.40.50.120">
    <property type="match status" value="1"/>
</dbReference>
<evidence type="ECO:0000256" key="3">
    <source>
        <dbReference type="SAM" id="SignalP"/>
    </source>
</evidence>
<feature type="region of interest" description="Disordered" evidence="1">
    <location>
        <begin position="139"/>
        <end position="166"/>
    </location>
</feature>
<evidence type="ECO:0000256" key="1">
    <source>
        <dbReference type="SAM" id="MobiDB-lite"/>
    </source>
</evidence>
<feature type="chain" id="PRO_5046046618" description="Tissue inhibitor of metalloproteinase" evidence="3">
    <location>
        <begin position="34"/>
        <end position="206"/>
    </location>
</feature>
<keyword evidence="3" id="KW-0732">Signal</keyword>
<proteinExistence type="predicted"/>
<dbReference type="Proteomes" id="UP001596337">
    <property type="component" value="Unassembled WGS sequence"/>
</dbReference>
<feature type="signal peptide" evidence="3">
    <location>
        <begin position="1"/>
        <end position="33"/>
    </location>
</feature>
<dbReference type="InterPro" id="IPR008993">
    <property type="entry name" value="TIMP-like_OB-fold"/>
</dbReference>
<name>A0ABW2BV49_9PSEU</name>
<evidence type="ECO:0000256" key="2">
    <source>
        <dbReference type="SAM" id="Phobius"/>
    </source>
</evidence>
<reference evidence="5" key="1">
    <citation type="journal article" date="2019" name="Int. J. Syst. Evol. Microbiol.">
        <title>The Global Catalogue of Microorganisms (GCM) 10K type strain sequencing project: providing services to taxonomists for standard genome sequencing and annotation.</title>
        <authorList>
            <consortium name="The Broad Institute Genomics Platform"/>
            <consortium name="The Broad Institute Genome Sequencing Center for Infectious Disease"/>
            <person name="Wu L."/>
            <person name="Ma J."/>
        </authorList>
    </citation>
    <scope>NUCLEOTIDE SEQUENCE [LARGE SCALE GENOMIC DNA]</scope>
    <source>
        <strain evidence="5">KCTC 32255</strain>
    </source>
</reference>
<keyword evidence="2" id="KW-0472">Membrane</keyword>
<organism evidence="4 5">
    <name type="scientific">Haloechinothrix salitolerans</name>
    <dbReference type="NCBI Taxonomy" id="926830"/>
    <lineage>
        <taxon>Bacteria</taxon>
        <taxon>Bacillati</taxon>
        <taxon>Actinomycetota</taxon>
        <taxon>Actinomycetes</taxon>
        <taxon>Pseudonocardiales</taxon>
        <taxon>Pseudonocardiaceae</taxon>
        <taxon>Haloechinothrix</taxon>
    </lineage>
</organism>